<feature type="compositionally biased region" description="Low complexity" evidence="10">
    <location>
        <begin position="73"/>
        <end position="96"/>
    </location>
</feature>
<proteinExistence type="inferred from homology"/>
<comment type="subcellular location">
    <subcellularLocation>
        <location evidence="1">Endoplasmic reticulum membrane</location>
        <topology evidence="1">Multi-pass membrane protein</topology>
    </subcellularLocation>
</comment>
<feature type="region of interest" description="Disordered" evidence="10">
    <location>
        <begin position="1"/>
        <end position="135"/>
    </location>
</feature>
<gene>
    <name evidence="12" type="primary">SEC59</name>
    <name evidence="12" type="ORF">SLS56_004134</name>
</gene>
<evidence type="ECO:0000256" key="4">
    <source>
        <dbReference type="ARBA" id="ARBA00022679"/>
    </source>
</evidence>
<dbReference type="PANTHER" id="PTHR13205">
    <property type="entry name" value="TRANSMEMBRANE PROTEIN 15-RELATED"/>
    <property type="match status" value="1"/>
</dbReference>
<evidence type="ECO:0000256" key="10">
    <source>
        <dbReference type="SAM" id="MobiDB-lite"/>
    </source>
</evidence>
<evidence type="ECO:0000256" key="11">
    <source>
        <dbReference type="SAM" id="Phobius"/>
    </source>
</evidence>
<dbReference type="Proteomes" id="UP001521116">
    <property type="component" value="Unassembled WGS sequence"/>
</dbReference>
<evidence type="ECO:0000313" key="12">
    <source>
        <dbReference type="EMBL" id="KAL1631929.1"/>
    </source>
</evidence>
<dbReference type="GO" id="GO:0016301">
    <property type="term" value="F:kinase activity"/>
    <property type="evidence" value="ECO:0007669"/>
    <property type="project" value="UniProtKB-KW"/>
</dbReference>
<evidence type="ECO:0000256" key="7">
    <source>
        <dbReference type="ARBA" id="ARBA00022824"/>
    </source>
</evidence>
<keyword evidence="6 12" id="KW-0418">Kinase</keyword>
<evidence type="ECO:0000256" key="9">
    <source>
        <dbReference type="ARBA" id="ARBA00023136"/>
    </source>
</evidence>
<feature type="region of interest" description="Disordered" evidence="10">
    <location>
        <begin position="534"/>
        <end position="557"/>
    </location>
</feature>
<comment type="similarity">
    <text evidence="2">Belongs to the polyprenol kinase family.</text>
</comment>
<keyword evidence="7" id="KW-0256">Endoplasmic reticulum</keyword>
<evidence type="ECO:0000256" key="8">
    <source>
        <dbReference type="ARBA" id="ARBA00022989"/>
    </source>
</evidence>
<protein>
    <recommendedName>
        <fullName evidence="3">dolichol kinase</fullName>
        <ecNumber evidence="3">2.7.1.108</ecNumber>
    </recommendedName>
</protein>
<comment type="caution">
    <text evidence="12">The sequence shown here is derived from an EMBL/GenBank/DDBJ whole genome shotgun (WGS) entry which is preliminary data.</text>
</comment>
<keyword evidence="4" id="KW-0808">Transferase</keyword>
<dbReference type="PANTHER" id="PTHR13205:SF15">
    <property type="entry name" value="DOLICHOL KINASE"/>
    <property type="match status" value="1"/>
</dbReference>
<evidence type="ECO:0000256" key="3">
    <source>
        <dbReference type="ARBA" id="ARBA00012132"/>
    </source>
</evidence>
<keyword evidence="8 11" id="KW-1133">Transmembrane helix</keyword>
<evidence type="ECO:0000256" key="5">
    <source>
        <dbReference type="ARBA" id="ARBA00022692"/>
    </source>
</evidence>
<evidence type="ECO:0000256" key="1">
    <source>
        <dbReference type="ARBA" id="ARBA00004477"/>
    </source>
</evidence>
<dbReference type="InterPro" id="IPR032974">
    <property type="entry name" value="Polypren_kinase"/>
</dbReference>
<keyword evidence="13" id="KW-1185">Reference proteome</keyword>
<feature type="compositionally biased region" description="Basic residues" evidence="10">
    <location>
        <begin position="55"/>
        <end position="69"/>
    </location>
</feature>
<dbReference type="EMBL" id="JAJVDC020000036">
    <property type="protein sequence ID" value="KAL1631929.1"/>
    <property type="molecule type" value="Genomic_DNA"/>
</dbReference>
<feature type="transmembrane region" description="Helical" evidence="11">
    <location>
        <begin position="843"/>
        <end position="862"/>
    </location>
</feature>
<evidence type="ECO:0000313" key="13">
    <source>
        <dbReference type="Proteomes" id="UP001521116"/>
    </source>
</evidence>
<feature type="transmembrane region" description="Helical" evidence="11">
    <location>
        <begin position="235"/>
        <end position="255"/>
    </location>
</feature>
<feature type="compositionally biased region" description="Polar residues" evidence="10">
    <location>
        <begin position="114"/>
        <end position="131"/>
    </location>
</feature>
<organism evidence="12 13">
    <name type="scientific">Neofusicoccum ribis</name>
    <dbReference type="NCBI Taxonomy" id="45134"/>
    <lineage>
        <taxon>Eukaryota</taxon>
        <taxon>Fungi</taxon>
        <taxon>Dikarya</taxon>
        <taxon>Ascomycota</taxon>
        <taxon>Pezizomycotina</taxon>
        <taxon>Dothideomycetes</taxon>
        <taxon>Dothideomycetes incertae sedis</taxon>
        <taxon>Botryosphaeriales</taxon>
        <taxon>Botryosphaeriaceae</taxon>
        <taxon>Neofusicoccum</taxon>
    </lineage>
</organism>
<keyword evidence="9 11" id="KW-0472">Membrane</keyword>
<reference evidence="12 13" key="1">
    <citation type="submission" date="2024-02" db="EMBL/GenBank/DDBJ databases">
        <title>De novo assembly and annotation of 12 fungi associated with fruit tree decline syndrome in Ontario, Canada.</title>
        <authorList>
            <person name="Sulman M."/>
            <person name="Ellouze W."/>
            <person name="Ilyukhin E."/>
        </authorList>
    </citation>
    <scope>NUCLEOTIDE SEQUENCE [LARGE SCALE GENOMIC DNA]</scope>
    <source>
        <strain evidence="12 13">M1-105</strain>
    </source>
</reference>
<dbReference type="EC" id="2.7.1.108" evidence="3"/>
<evidence type="ECO:0000256" key="2">
    <source>
        <dbReference type="ARBA" id="ARBA00010794"/>
    </source>
</evidence>
<feature type="transmembrane region" description="Helical" evidence="11">
    <location>
        <begin position="649"/>
        <end position="667"/>
    </location>
</feature>
<evidence type="ECO:0000256" key="6">
    <source>
        <dbReference type="ARBA" id="ARBA00022777"/>
    </source>
</evidence>
<keyword evidence="5 11" id="KW-0812">Transmembrane</keyword>
<feature type="region of interest" description="Disordered" evidence="10">
    <location>
        <begin position="593"/>
        <end position="629"/>
    </location>
</feature>
<accession>A0ABR3SX60</accession>
<feature type="compositionally biased region" description="Acidic residues" evidence="10">
    <location>
        <begin position="1"/>
        <end position="10"/>
    </location>
</feature>
<feature type="transmembrane region" description="Helical" evidence="11">
    <location>
        <begin position="747"/>
        <end position="768"/>
    </location>
</feature>
<feature type="transmembrane region" description="Helical" evidence="11">
    <location>
        <begin position="285"/>
        <end position="306"/>
    </location>
</feature>
<sequence>MTSTDQDDPPEPSPTADQLLPGDAANPTPAHDALSPAAALDHGADALRLLNRSPHPYHRRSVQLHHSHHHSETQSQQQQHPSPSASPTWSSSATSSDNDDSTHGGVAAARKGSAPTSYPSQTASRSMSESGTEADDEGYSFVKALPAPPIRPHKGLRDLRGGDAALALSDSGLLTPNQLDEEGRRLSAAPGYFKGRGKGARRQEDGAGEVEVDEEVRKERERYAKRRRAEMLRRGCEVALLAAIGLVVLRGAVALKSLGVWSRGRVLNGSAGERRDLLILVPAELSAYVAVYALLILLYPLRLLFFPQTSRPKDGRPLFRNRIHIPAAFDPAPLLYPAAIPVFVSLSLYPSMEKLLLPNIVLAASALPPLLIPSYGRGAGYSMEHWFVSIIPLIISEHTDIPSRITAAKPYLLKVPADRVDSETIASLFALHQALLPPLYYLTTTSLLPAELHLLSISLINILLFSTSPQMNILSAILWVGGVSLFISCGHTLRWNVALARIPKWRFRRAGRIIKAQQTFLEILSQGIRGASRSRSRVSASDSDADEDGFPGHLSDDLRLKPVESAPETIQRTASLGTRLAIEAFRDAILPSKETSSQTARRGRRNTLPNPDIGKDTQHSTKTRAKRRKQSYAQSFLTLTPTQATIRRWLYAGYTYVAMVLLILVPIRARIAKYALDGQEPFGWAIGYLLGNIRDVRFWVFDWGFDSWISLPPLPDFSPAELSQLSRAEYIRHILAGGPANTRLFLIGYWMLILIAGMTTVLSLSATVEVDTRRKVFHGMMVAMLLPTAFVDPAFIALTLALVLSVFCLLDLIRAAQLPPLSKPLAYFLTPYVDGRDLRGPVVVSHIFLLIGCAIPLWLSLAGTPRGGEAPWRGWELAAPRDVSMVAGVVCVGMGDAAASLIGRRWGRRKWPWLGGKSLEGSVAFAAAVTVGLVSAKAWLRLGQWDSSSSGALAAGERSVWPGVGEWFGLVRPVDVGKAALAGAAASFMEAVLTGGNDNVVVPVVLWLVVRGLGV</sequence>
<feature type="transmembrane region" description="Helical" evidence="11">
    <location>
        <begin position="789"/>
        <end position="813"/>
    </location>
</feature>
<name>A0ABR3SX60_9PEZI</name>
<feature type="transmembrane region" description="Helical" evidence="11">
    <location>
        <begin position="883"/>
        <end position="902"/>
    </location>
</feature>